<accession>A0ABP8UC95</accession>
<keyword evidence="3" id="KW-1185">Reference proteome</keyword>
<gene>
    <name evidence="2" type="ORF">GCM10023196_036030</name>
</gene>
<dbReference type="RefSeq" id="WP_345431988.1">
    <property type="nucleotide sequence ID" value="NZ_BAABHK010000004.1"/>
</dbReference>
<protein>
    <submittedName>
        <fullName evidence="2">Uncharacterized protein</fullName>
    </submittedName>
</protein>
<feature type="compositionally biased region" description="Low complexity" evidence="1">
    <location>
        <begin position="71"/>
        <end position="84"/>
    </location>
</feature>
<proteinExistence type="predicted"/>
<organism evidence="2 3">
    <name type="scientific">Actinoallomurus vinaceus</name>
    <dbReference type="NCBI Taxonomy" id="1080074"/>
    <lineage>
        <taxon>Bacteria</taxon>
        <taxon>Bacillati</taxon>
        <taxon>Actinomycetota</taxon>
        <taxon>Actinomycetes</taxon>
        <taxon>Streptosporangiales</taxon>
        <taxon>Thermomonosporaceae</taxon>
        <taxon>Actinoallomurus</taxon>
    </lineage>
</organism>
<dbReference type="EMBL" id="BAABHK010000004">
    <property type="protein sequence ID" value="GAA4626705.1"/>
    <property type="molecule type" value="Genomic_DNA"/>
</dbReference>
<sequence length="90" mass="9662">MTAKPPTEAALHRARTALRRAACDLGVYRKGDAHTGRRPYGQAGRDALTRTREVLRHVIELEAALAAELENEAAPAATDAASDPEGIHHV</sequence>
<dbReference type="Proteomes" id="UP001501442">
    <property type="component" value="Unassembled WGS sequence"/>
</dbReference>
<evidence type="ECO:0000313" key="2">
    <source>
        <dbReference type="EMBL" id="GAA4626705.1"/>
    </source>
</evidence>
<evidence type="ECO:0000256" key="1">
    <source>
        <dbReference type="SAM" id="MobiDB-lite"/>
    </source>
</evidence>
<evidence type="ECO:0000313" key="3">
    <source>
        <dbReference type="Proteomes" id="UP001501442"/>
    </source>
</evidence>
<comment type="caution">
    <text evidence="2">The sequence shown here is derived from an EMBL/GenBank/DDBJ whole genome shotgun (WGS) entry which is preliminary data.</text>
</comment>
<reference evidence="3" key="1">
    <citation type="journal article" date="2019" name="Int. J. Syst. Evol. Microbiol.">
        <title>The Global Catalogue of Microorganisms (GCM) 10K type strain sequencing project: providing services to taxonomists for standard genome sequencing and annotation.</title>
        <authorList>
            <consortium name="The Broad Institute Genomics Platform"/>
            <consortium name="The Broad Institute Genome Sequencing Center for Infectious Disease"/>
            <person name="Wu L."/>
            <person name="Ma J."/>
        </authorList>
    </citation>
    <scope>NUCLEOTIDE SEQUENCE [LARGE SCALE GENOMIC DNA]</scope>
    <source>
        <strain evidence="3">JCM 17939</strain>
    </source>
</reference>
<name>A0ABP8UC95_9ACTN</name>
<feature type="region of interest" description="Disordered" evidence="1">
    <location>
        <begin position="71"/>
        <end position="90"/>
    </location>
</feature>